<proteinExistence type="predicted"/>
<gene>
    <name evidence="2" type="ORF">B0T25DRAFT_518675</name>
</gene>
<keyword evidence="3" id="KW-1185">Reference proteome</keyword>
<name>A0AAJ0HJ36_9PEZI</name>
<dbReference type="Proteomes" id="UP001275084">
    <property type="component" value="Unassembled WGS sequence"/>
</dbReference>
<protein>
    <submittedName>
        <fullName evidence="2">Uncharacterized protein</fullName>
    </submittedName>
</protein>
<feature type="compositionally biased region" description="Basic residues" evidence="1">
    <location>
        <begin position="41"/>
        <end position="51"/>
    </location>
</feature>
<evidence type="ECO:0000313" key="3">
    <source>
        <dbReference type="Proteomes" id="UP001275084"/>
    </source>
</evidence>
<accession>A0AAJ0HJ36</accession>
<reference evidence="2" key="2">
    <citation type="submission" date="2023-06" db="EMBL/GenBank/DDBJ databases">
        <authorList>
            <consortium name="Lawrence Berkeley National Laboratory"/>
            <person name="Haridas S."/>
            <person name="Hensen N."/>
            <person name="Bonometti L."/>
            <person name="Westerberg I."/>
            <person name="Brannstrom I.O."/>
            <person name="Guillou S."/>
            <person name="Cros-Aarteil S."/>
            <person name="Calhoun S."/>
            <person name="Kuo A."/>
            <person name="Mondo S."/>
            <person name="Pangilinan J."/>
            <person name="Riley R."/>
            <person name="Labutti K."/>
            <person name="Andreopoulos B."/>
            <person name="Lipzen A."/>
            <person name="Chen C."/>
            <person name="Yanf M."/>
            <person name="Daum C."/>
            <person name="Ng V."/>
            <person name="Clum A."/>
            <person name="Steindorff A."/>
            <person name="Ohm R."/>
            <person name="Martin F."/>
            <person name="Silar P."/>
            <person name="Natvig D."/>
            <person name="Lalanne C."/>
            <person name="Gautier V."/>
            <person name="Ament-Velasquez S.L."/>
            <person name="Kruys A."/>
            <person name="Hutchinson M.I."/>
            <person name="Powell A.J."/>
            <person name="Barry K."/>
            <person name="Miller A.N."/>
            <person name="Grigoriev I.V."/>
            <person name="Debuchy R."/>
            <person name="Gladieux P."/>
            <person name="Thoren M.H."/>
            <person name="Johannesson H."/>
        </authorList>
    </citation>
    <scope>NUCLEOTIDE SEQUENCE</scope>
    <source>
        <strain evidence="2">CBS 955.72</strain>
    </source>
</reference>
<feature type="region of interest" description="Disordered" evidence="1">
    <location>
        <begin position="1"/>
        <end position="121"/>
    </location>
</feature>
<organism evidence="2 3">
    <name type="scientific">Lasiosphaeria hispida</name>
    <dbReference type="NCBI Taxonomy" id="260671"/>
    <lineage>
        <taxon>Eukaryota</taxon>
        <taxon>Fungi</taxon>
        <taxon>Dikarya</taxon>
        <taxon>Ascomycota</taxon>
        <taxon>Pezizomycotina</taxon>
        <taxon>Sordariomycetes</taxon>
        <taxon>Sordariomycetidae</taxon>
        <taxon>Sordariales</taxon>
        <taxon>Lasiosphaeriaceae</taxon>
        <taxon>Lasiosphaeria</taxon>
    </lineage>
</organism>
<comment type="caution">
    <text evidence="2">The sequence shown here is derived from an EMBL/GenBank/DDBJ whole genome shotgun (WGS) entry which is preliminary data.</text>
</comment>
<evidence type="ECO:0000256" key="1">
    <source>
        <dbReference type="SAM" id="MobiDB-lite"/>
    </source>
</evidence>
<sequence>MPSPFRPPVLATSSGKGQYIPLVSSPLNPDKRNTLSEPPPSKKKSHRKKGSKTSTVPTNPTQYLLRRKAKEACKKHKKHKEVKSDPTASQYQADTEDSEDITNAMPLHPRPRPAHQPKSAYPYTTTTIDSENGSDSHNSHVVNIELAPTTATSQQRVVLEDNDSIPTNKRQPNEYDPLFSLLLTLVGVCVIVRAIDRTCAID</sequence>
<evidence type="ECO:0000313" key="2">
    <source>
        <dbReference type="EMBL" id="KAK3353653.1"/>
    </source>
</evidence>
<dbReference type="AlphaFoldDB" id="A0AAJ0HJ36"/>
<reference evidence="2" key="1">
    <citation type="journal article" date="2023" name="Mol. Phylogenet. Evol.">
        <title>Genome-scale phylogeny and comparative genomics of the fungal order Sordariales.</title>
        <authorList>
            <person name="Hensen N."/>
            <person name="Bonometti L."/>
            <person name="Westerberg I."/>
            <person name="Brannstrom I.O."/>
            <person name="Guillou S."/>
            <person name="Cros-Aarteil S."/>
            <person name="Calhoun S."/>
            <person name="Haridas S."/>
            <person name="Kuo A."/>
            <person name="Mondo S."/>
            <person name="Pangilinan J."/>
            <person name="Riley R."/>
            <person name="LaButti K."/>
            <person name="Andreopoulos B."/>
            <person name="Lipzen A."/>
            <person name="Chen C."/>
            <person name="Yan M."/>
            <person name="Daum C."/>
            <person name="Ng V."/>
            <person name="Clum A."/>
            <person name="Steindorff A."/>
            <person name="Ohm R.A."/>
            <person name="Martin F."/>
            <person name="Silar P."/>
            <person name="Natvig D.O."/>
            <person name="Lalanne C."/>
            <person name="Gautier V."/>
            <person name="Ament-Velasquez S.L."/>
            <person name="Kruys A."/>
            <person name="Hutchinson M.I."/>
            <person name="Powell A.J."/>
            <person name="Barry K."/>
            <person name="Miller A.N."/>
            <person name="Grigoriev I.V."/>
            <person name="Debuchy R."/>
            <person name="Gladieux P."/>
            <person name="Hiltunen Thoren M."/>
            <person name="Johannesson H."/>
        </authorList>
    </citation>
    <scope>NUCLEOTIDE SEQUENCE</scope>
    <source>
        <strain evidence="2">CBS 955.72</strain>
    </source>
</reference>
<dbReference type="EMBL" id="JAUIQD010000004">
    <property type="protein sequence ID" value="KAK3353653.1"/>
    <property type="molecule type" value="Genomic_DNA"/>
</dbReference>
<feature type="compositionally biased region" description="Basic residues" evidence="1">
    <location>
        <begin position="65"/>
        <end position="81"/>
    </location>
</feature>